<keyword evidence="3" id="KW-1185">Reference proteome</keyword>
<feature type="compositionally biased region" description="Polar residues" evidence="1">
    <location>
        <begin position="183"/>
        <end position="192"/>
    </location>
</feature>
<dbReference type="PANTHER" id="PTHR34769:SF1">
    <property type="entry name" value="RNA POLYMERASE I AND III SUBUNIT D"/>
    <property type="match status" value="1"/>
</dbReference>
<evidence type="ECO:0000313" key="3">
    <source>
        <dbReference type="Proteomes" id="UP000075880"/>
    </source>
</evidence>
<protein>
    <submittedName>
        <fullName evidence="2">Uncharacterized protein</fullName>
    </submittedName>
</protein>
<dbReference type="PANTHER" id="PTHR34769">
    <property type="entry name" value="RCG42593, ISOFORM CRA_A"/>
    <property type="match status" value="1"/>
</dbReference>
<evidence type="ECO:0000256" key="1">
    <source>
        <dbReference type="SAM" id="MobiDB-lite"/>
    </source>
</evidence>
<sequence>MLLPEQCKVCLYFNHPTIPTMSNKSQLIPGVVRIASAPGQQTTVAVDKQKSVSNSIIPGVVRAVSPDRVRKKPATGFIVQKVCTEPSPRLDKITQKAVEEIIKETALRKKRAEQNGPSEWRKCPLKKTNKRFLNRTVISMVNHNERVKKKTTHRSRLKLSELVRGKSVKLNKKKTHHKATKPQIDTSQSPVISLTDESD</sequence>
<dbReference type="InterPro" id="IPR038948">
    <property type="entry name" value="POLR1D-like"/>
</dbReference>
<proteinExistence type="predicted"/>
<dbReference type="EnsemblMetazoa" id="ENSAATROPT013025">
    <property type="protein sequence ID" value="ENSAATROPP011831"/>
    <property type="gene ID" value="ENSAATROPG010599"/>
</dbReference>
<evidence type="ECO:0000313" key="2">
    <source>
        <dbReference type="EnsemblMetazoa" id="ENSAATROPP011831"/>
    </source>
</evidence>
<feature type="compositionally biased region" description="Basic residues" evidence="1">
    <location>
        <begin position="166"/>
        <end position="180"/>
    </location>
</feature>
<accession>A0AAG5DL04</accession>
<reference evidence="2" key="1">
    <citation type="submission" date="2024-04" db="UniProtKB">
        <authorList>
            <consortium name="EnsemblMetazoa"/>
        </authorList>
    </citation>
    <scope>IDENTIFICATION</scope>
    <source>
        <strain evidence="2">EBRO</strain>
    </source>
</reference>
<feature type="region of interest" description="Disordered" evidence="1">
    <location>
        <begin position="165"/>
        <end position="199"/>
    </location>
</feature>
<name>A0AAG5DL04_ANOAO</name>
<dbReference type="Proteomes" id="UP000075880">
    <property type="component" value="Unassembled WGS sequence"/>
</dbReference>
<dbReference type="AlphaFoldDB" id="A0AAG5DL04"/>
<organism evidence="2 3">
    <name type="scientific">Anopheles atroparvus</name>
    <name type="common">European mosquito</name>
    <dbReference type="NCBI Taxonomy" id="41427"/>
    <lineage>
        <taxon>Eukaryota</taxon>
        <taxon>Metazoa</taxon>
        <taxon>Ecdysozoa</taxon>
        <taxon>Arthropoda</taxon>
        <taxon>Hexapoda</taxon>
        <taxon>Insecta</taxon>
        <taxon>Pterygota</taxon>
        <taxon>Neoptera</taxon>
        <taxon>Endopterygota</taxon>
        <taxon>Diptera</taxon>
        <taxon>Nematocera</taxon>
        <taxon>Culicoidea</taxon>
        <taxon>Culicidae</taxon>
        <taxon>Anophelinae</taxon>
        <taxon>Anopheles</taxon>
    </lineage>
</organism>